<sequence>MKDKLLEVTRSHFASLTEFQKRVGRYSGARIQAGSLLSDAQGVATSWFDKVRPLLESASLAAGMIAQGTDIFDRMLREAKKPKPMKGAVTPIISEGVEFYRDLIHQIETGSFSTTTGLNIAPYIGGLSSDEGEYLDEAQRCLNVNALRGCIVLGWCATIARIQAKLAEIGYDKFSDATVSMAGKTTGRFKFYKNKHSVASLSELQRVFDTDLLWVLEFLELIDGNQHERLRYCFEFRNNSAHPGLAPISGENLYSFYSDISKFILKNPKFALAS</sequence>
<keyword evidence="2" id="KW-1185">Reference proteome</keyword>
<accession>A0ABX5WDG5</accession>
<organism evidence="1 2">
    <name type="scientific">Bradyrhizobium symbiodeficiens</name>
    <dbReference type="NCBI Taxonomy" id="1404367"/>
    <lineage>
        <taxon>Bacteria</taxon>
        <taxon>Pseudomonadati</taxon>
        <taxon>Pseudomonadota</taxon>
        <taxon>Alphaproteobacteria</taxon>
        <taxon>Hyphomicrobiales</taxon>
        <taxon>Nitrobacteraceae</taxon>
        <taxon>Bradyrhizobium</taxon>
    </lineage>
</organism>
<evidence type="ECO:0000313" key="2">
    <source>
        <dbReference type="Proteomes" id="UP000319298"/>
    </source>
</evidence>
<reference evidence="1 2" key="2">
    <citation type="journal article" date="2020" name="Int. J. Syst. Evol. Microbiol.">
        <title>Description and complete genome sequences of Bradyrhizobium symbiodeficiens sp. nov., a non-symbiotic bacterium associated with legumes native to Canada.</title>
        <authorList>
            <person name="Bromfield E.S.P."/>
            <person name="Cloutier S."/>
            <person name="Nguyen H.D.T."/>
        </authorList>
    </citation>
    <scope>NUCLEOTIDE SEQUENCE [LARGE SCALE GENOMIC DNA]</scope>
    <source>
        <strain evidence="1 2">65S1MB</strain>
    </source>
</reference>
<evidence type="ECO:0008006" key="3">
    <source>
        <dbReference type="Google" id="ProtNLM"/>
    </source>
</evidence>
<dbReference type="RefSeq" id="WP_140481658.1">
    <property type="nucleotide sequence ID" value="NZ_CP041090.2"/>
</dbReference>
<gene>
    <name evidence="1" type="ORF">FJN17_26825</name>
</gene>
<evidence type="ECO:0000313" key="1">
    <source>
        <dbReference type="EMBL" id="QDF40892.1"/>
    </source>
</evidence>
<protein>
    <recommendedName>
        <fullName evidence="3">RiboL-PSP-HEPN domain-containing protein</fullName>
    </recommendedName>
</protein>
<reference evidence="2" key="1">
    <citation type="submission" date="2019-06" db="EMBL/GenBank/DDBJ databases">
        <title>Whole-Genome Sequence of Bradyrhizobium sp. 3 Strain 65S1MB.</title>
        <authorList>
            <person name="Bromfield E.S.P."/>
            <person name="Cloutier S."/>
            <person name="Nguyen H.D.T."/>
        </authorList>
    </citation>
    <scope>NUCLEOTIDE SEQUENCE [LARGE SCALE GENOMIC DNA]</scope>
    <source>
        <strain evidence="2">65S1MB</strain>
    </source>
</reference>
<dbReference type="EMBL" id="CP041090">
    <property type="protein sequence ID" value="QDF40892.1"/>
    <property type="molecule type" value="Genomic_DNA"/>
</dbReference>
<dbReference type="Proteomes" id="UP000319298">
    <property type="component" value="Chromosome"/>
</dbReference>
<proteinExistence type="predicted"/>
<name>A0ABX5WDG5_9BRAD</name>